<dbReference type="Pfam" id="PF10263">
    <property type="entry name" value="SprT-like"/>
    <property type="match status" value="1"/>
</dbReference>
<dbReference type="RefSeq" id="WP_161920360.1">
    <property type="nucleotide sequence ID" value="NZ_JAACYS010000025.1"/>
</dbReference>
<keyword evidence="2 4" id="KW-0479">Metal-binding</keyword>
<gene>
    <name evidence="6" type="ORF">GW534_07075</name>
</gene>
<dbReference type="SMART" id="SM00731">
    <property type="entry name" value="SprT"/>
    <property type="match status" value="1"/>
</dbReference>
<dbReference type="InterPro" id="IPR023524">
    <property type="entry name" value="Uncharacterised_SprT-like"/>
</dbReference>
<sequence length="154" mass="18497">MDDMQLQKLVEKISLKYFQVPFRHEASFNKRLRTTGGRYLLQTGNIEINKKYYDVYGEEELIGIIKHELCHYHLHQNKMGYQHKDRDFKLLAKKVGAPRFCTPLPIEYQAKKPTKTHRYQCQSCKYIYYRKRRVNTSRFVCGKCKGKLLKLEEK</sequence>
<evidence type="ECO:0000256" key="2">
    <source>
        <dbReference type="ARBA" id="ARBA00022723"/>
    </source>
</evidence>
<feature type="binding site" evidence="4">
    <location>
        <position position="67"/>
    </location>
    <ligand>
        <name>Zn(2+)</name>
        <dbReference type="ChEBI" id="CHEBI:29105"/>
    </ligand>
</feature>
<dbReference type="Proteomes" id="UP000743899">
    <property type="component" value="Unassembled WGS sequence"/>
</dbReference>
<accession>A0ABX0A4T3</accession>
<dbReference type="InterPro" id="IPR006640">
    <property type="entry name" value="SprT-like_domain"/>
</dbReference>
<evidence type="ECO:0000259" key="5">
    <source>
        <dbReference type="SMART" id="SM00731"/>
    </source>
</evidence>
<dbReference type="EMBL" id="JAACYS010000025">
    <property type="protein sequence ID" value="NCU17526.1"/>
    <property type="molecule type" value="Genomic_DNA"/>
</dbReference>
<reference evidence="6 7" key="1">
    <citation type="submission" date="2020-01" db="EMBL/GenBank/DDBJ databases">
        <title>A novel Bacillus sp. from Pasinler.</title>
        <authorList>
            <person name="Adiguzel A."/>
            <person name="Ay H."/>
            <person name="Baltaci M.O."/>
        </authorList>
    </citation>
    <scope>NUCLEOTIDE SEQUENCE [LARGE SCALE GENOMIC DNA]</scope>
    <source>
        <strain evidence="6 7">P1</strain>
    </source>
</reference>
<comment type="caution">
    <text evidence="6">The sequence shown here is derived from an EMBL/GenBank/DDBJ whole genome shotgun (WGS) entry which is preliminary data.</text>
</comment>
<dbReference type="HAMAP" id="MF_00745">
    <property type="entry name" value="SprT_like"/>
    <property type="match status" value="1"/>
</dbReference>
<comment type="cofactor">
    <cofactor evidence="4">
        <name>Zn(2+)</name>
        <dbReference type="ChEBI" id="CHEBI:29105"/>
    </cofactor>
    <text evidence="4">Binds 1 zinc ion.</text>
</comment>
<evidence type="ECO:0000313" key="6">
    <source>
        <dbReference type="EMBL" id="NCU17526.1"/>
    </source>
</evidence>
<feature type="domain" description="SprT-like" evidence="5">
    <location>
        <begin position="4"/>
        <end position="151"/>
    </location>
</feature>
<feature type="active site" evidence="4">
    <location>
        <position position="68"/>
    </location>
</feature>
<keyword evidence="3 4" id="KW-0862">Zinc</keyword>
<evidence type="ECO:0000313" key="7">
    <source>
        <dbReference type="Proteomes" id="UP000743899"/>
    </source>
</evidence>
<name>A0ABX0A4T3_9BACI</name>
<comment type="subcellular location">
    <subcellularLocation>
        <location evidence="4">Cytoplasm</location>
    </subcellularLocation>
</comment>
<dbReference type="NCBIfam" id="NF003339">
    <property type="entry name" value="PRK04351.1"/>
    <property type="match status" value="1"/>
</dbReference>
<proteinExistence type="inferred from homology"/>
<evidence type="ECO:0000256" key="3">
    <source>
        <dbReference type="ARBA" id="ARBA00022833"/>
    </source>
</evidence>
<organism evidence="6 7">
    <name type="scientific">Pallidibacillus pasinlerensis</name>
    <dbReference type="NCBI Taxonomy" id="2703818"/>
    <lineage>
        <taxon>Bacteria</taxon>
        <taxon>Bacillati</taxon>
        <taxon>Bacillota</taxon>
        <taxon>Bacilli</taxon>
        <taxon>Bacillales</taxon>
        <taxon>Bacillaceae</taxon>
        <taxon>Pallidibacillus</taxon>
    </lineage>
</organism>
<dbReference type="Gene3D" id="3.30.2010.10">
    <property type="entry name" value="Metalloproteases ('zincins'), catalytic domain"/>
    <property type="match status" value="1"/>
</dbReference>
<keyword evidence="1 4" id="KW-0963">Cytoplasm</keyword>
<evidence type="ECO:0000256" key="1">
    <source>
        <dbReference type="ARBA" id="ARBA00022490"/>
    </source>
</evidence>
<protein>
    <recommendedName>
        <fullName evidence="4">Protein SprT-like</fullName>
    </recommendedName>
</protein>
<comment type="similarity">
    <text evidence="4">Belongs to the SprT family.</text>
</comment>
<keyword evidence="7" id="KW-1185">Reference proteome</keyword>
<feature type="binding site" evidence="4">
    <location>
        <position position="71"/>
    </location>
    <ligand>
        <name>Zn(2+)</name>
        <dbReference type="ChEBI" id="CHEBI:29105"/>
    </ligand>
</feature>
<evidence type="ECO:0000256" key="4">
    <source>
        <dbReference type="HAMAP-Rule" id="MF_00745"/>
    </source>
</evidence>